<gene>
    <name evidence="2" type="ORF">ACFOEK_17940</name>
</gene>
<accession>A0ABV7HJC6</accession>
<dbReference type="EMBL" id="JBHRSZ010000007">
    <property type="protein sequence ID" value="MFC3152926.1"/>
    <property type="molecule type" value="Genomic_DNA"/>
</dbReference>
<evidence type="ECO:0000256" key="1">
    <source>
        <dbReference type="SAM" id="SignalP"/>
    </source>
</evidence>
<keyword evidence="3" id="KW-1185">Reference proteome</keyword>
<comment type="caution">
    <text evidence="2">The sequence shown here is derived from an EMBL/GenBank/DDBJ whole genome shotgun (WGS) entry which is preliminary data.</text>
</comment>
<keyword evidence="1" id="KW-0732">Signal</keyword>
<evidence type="ECO:0000313" key="3">
    <source>
        <dbReference type="Proteomes" id="UP001595476"/>
    </source>
</evidence>
<dbReference type="RefSeq" id="WP_386722848.1">
    <property type="nucleotide sequence ID" value="NZ_JBHRSZ010000007.1"/>
</dbReference>
<evidence type="ECO:0000313" key="2">
    <source>
        <dbReference type="EMBL" id="MFC3152926.1"/>
    </source>
</evidence>
<dbReference type="Proteomes" id="UP001595476">
    <property type="component" value="Unassembled WGS sequence"/>
</dbReference>
<proteinExistence type="predicted"/>
<reference evidence="3" key="1">
    <citation type="journal article" date="2019" name="Int. J. Syst. Evol. Microbiol.">
        <title>The Global Catalogue of Microorganisms (GCM) 10K type strain sequencing project: providing services to taxonomists for standard genome sequencing and annotation.</title>
        <authorList>
            <consortium name="The Broad Institute Genomics Platform"/>
            <consortium name="The Broad Institute Genome Sequencing Center for Infectious Disease"/>
            <person name="Wu L."/>
            <person name="Ma J."/>
        </authorList>
    </citation>
    <scope>NUCLEOTIDE SEQUENCE [LARGE SCALE GENOMIC DNA]</scope>
    <source>
        <strain evidence="3">KCTC 52438</strain>
    </source>
</reference>
<protein>
    <submittedName>
        <fullName evidence="2">Uncharacterized protein</fullName>
    </submittedName>
</protein>
<name>A0ABV7HJC6_9GAMM</name>
<feature type="signal peptide" evidence="1">
    <location>
        <begin position="1"/>
        <end position="22"/>
    </location>
</feature>
<feature type="chain" id="PRO_5047066916" evidence="1">
    <location>
        <begin position="23"/>
        <end position="56"/>
    </location>
</feature>
<organism evidence="2 3">
    <name type="scientific">Litoribrevibacter euphylliae</name>
    <dbReference type="NCBI Taxonomy" id="1834034"/>
    <lineage>
        <taxon>Bacteria</taxon>
        <taxon>Pseudomonadati</taxon>
        <taxon>Pseudomonadota</taxon>
        <taxon>Gammaproteobacteria</taxon>
        <taxon>Oceanospirillales</taxon>
        <taxon>Oceanospirillaceae</taxon>
        <taxon>Litoribrevibacter</taxon>
    </lineage>
</organism>
<sequence length="56" mass="6169">MKTITSTIFAIAFASFATISTAQEVHQTGFTAVDQANPACKFMKKADRKRDLDCLQ</sequence>